<feature type="region of interest" description="Disordered" evidence="1">
    <location>
        <begin position="376"/>
        <end position="396"/>
    </location>
</feature>
<dbReference type="RefSeq" id="WP_208566139.1">
    <property type="nucleotide sequence ID" value="NZ_JAGFWR010000002.1"/>
</dbReference>
<evidence type="ECO:0000256" key="1">
    <source>
        <dbReference type="SAM" id="MobiDB-lite"/>
    </source>
</evidence>
<sequence length="822" mass="87403">MTTGRRGKVGGNWPRLLDAGERVVVAREFSAAVMLAVDPAVFVPAADPGDTVPAGYGKLLAQLHTGRCGWWLAVIRGWAALGLPGLAHALLTHTVHLVGTGLRADWAELSELAALAQEPALRPSEPVPVPAPVAPLGVEGPEPKRERLAALFDGEDDLPYGESPATDPEGVERRLLRDLTGPYLARGDVWYGLGEYRIIVEQLLTIVGDERLSGWLESEVRTELVWCGRALLRLGDPTTAYACFYLASALTDEAAVGPGPDPWRPNRVDPVLAAAWRYRRMLVEEHSRLGSDRELHRAFAHGLRIGDWMMQRGLEARLPELVSLLDGRVLRHRLPVAARQLRTVGRRSGWFLPALLADAELLREVPPPVVPASAPTRVAVPPASGDPFRRPARLTGYPDAPPGVPLRVGLADRGGVASLRIGPGVRSRLIGTPVTEARIGAWGDTLSRQGWPVVWIRETPVGTVPPGWHRLRPQLDGQGQAGWWLEELDRAPALRDLLAQCLLARLPHCADPAADAVVRAIVYAVGLLTRRAYASDDADASRTHAVAMVSERAGLTFHHTGDLRRAALLLDRALGVVSILRRAVAMTFQRPDFSVEPLGSAGRVLVDLPTDAVEAPVAATLLLGSIVDTVGAIGSVPKATGDRDWSDFELDVVPRPDEARLEELAALVSSAREPDPPPERSAPAAGGTPPDDDNPWIRTGVVPPTGVTGPVCVLFTGGPGPVLDQLQRLFGTAEFAPHVLVAATADTDPRAIGDCTGYTELFAGGLTPAAYGALAVAAGVTVADALVDGIGAHGGIRVTAGRGRSHVSRCVVWPVNGTQGGG</sequence>
<evidence type="ECO:0000313" key="3">
    <source>
        <dbReference type="Proteomes" id="UP000671399"/>
    </source>
</evidence>
<evidence type="ECO:0000313" key="2">
    <source>
        <dbReference type="EMBL" id="MBO4160481.1"/>
    </source>
</evidence>
<proteinExistence type="predicted"/>
<name>A0ABS3V4D9_9ACTN</name>
<protein>
    <submittedName>
        <fullName evidence="2">Uncharacterized protein</fullName>
    </submittedName>
</protein>
<organism evidence="2 3">
    <name type="scientific">Micromonospora antibiotica</name>
    <dbReference type="NCBI Taxonomy" id="2807623"/>
    <lineage>
        <taxon>Bacteria</taxon>
        <taxon>Bacillati</taxon>
        <taxon>Actinomycetota</taxon>
        <taxon>Actinomycetes</taxon>
        <taxon>Micromonosporales</taxon>
        <taxon>Micromonosporaceae</taxon>
        <taxon>Micromonospora</taxon>
    </lineage>
</organism>
<gene>
    <name evidence="2" type="ORF">JQN83_06585</name>
</gene>
<dbReference type="Proteomes" id="UP000671399">
    <property type="component" value="Unassembled WGS sequence"/>
</dbReference>
<feature type="region of interest" description="Disordered" evidence="1">
    <location>
        <begin position="668"/>
        <end position="698"/>
    </location>
</feature>
<dbReference type="EMBL" id="JAGFWR010000002">
    <property type="protein sequence ID" value="MBO4160481.1"/>
    <property type="molecule type" value="Genomic_DNA"/>
</dbReference>
<accession>A0ABS3V4D9</accession>
<reference evidence="2 3" key="1">
    <citation type="submission" date="2021-03" db="EMBL/GenBank/DDBJ databases">
        <authorList>
            <person name="Lee D.-H."/>
        </authorList>
    </citation>
    <scope>NUCLEOTIDE SEQUENCE [LARGE SCALE GENOMIC DNA]</scope>
    <source>
        <strain evidence="2 3">MMS20-R2-23</strain>
    </source>
</reference>
<comment type="caution">
    <text evidence="2">The sequence shown here is derived from an EMBL/GenBank/DDBJ whole genome shotgun (WGS) entry which is preliminary data.</text>
</comment>
<keyword evidence="3" id="KW-1185">Reference proteome</keyword>